<keyword evidence="3" id="KW-1185">Reference proteome</keyword>
<evidence type="ECO:0000313" key="3">
    <source>
        <dbReference type="Proteomes" id="UP000053455"/>
    </source>
</evidence>
<comment type="caution">
    <text evidence="2">The sequence shown here is derived from an EMBL/GenBank/DDBJ whole genome shotgun (WGS) entry which is preliminary data.</text>
</comment>
<dbReference type="RefSeq" id="WP_047092338.1">
    <property type="nucleotide sequence ID" value="NZ_LBHU01000001.1"/>
</dbReference>
<dbReference type="AlphaFoldDB" id="A0A0H0XQ68"/>
<proteinExistence type="predicted"/>
<name>A0A0H0XQ68_9SPHN</name>
<dbReference type="STRING" id="874156.GCA_001021555_00793"/>
<reference evidence="2 3" key="1">
    <citation type="submission" date="2015-04" db="EMBL/GenBank/DDBJ databases">
        <title>The draft genome sequence of Erythrobacter marinus HWDM-33.</title>
        <authorList>
            <person name="Zhuang L."/>
            <person name="Liu Y."/>
            <person name="Shao Z."/>
        </authorList>
    </citation>
    <scope>NUCLEOTIDE SEQUENCE [LARGE SCALE GENOMIC DNA]</scope>
    <source>
        <strain evidence="2 3">HWDM-33</strain>
    </source>
</reference>
<accession>A0A0H0XQ68</accession>
<keyword evidence="1" id="KW-0732">Signal</keyword>
<feature type="chain" id="PRO_5002589069" evidence="1">
    <location>
        <begin position="26"/>
        <end position="92"/>
    </location>
</feature>
<sequence>MARKRLIRFGLAAAFLAAFPFVAPVACTSPDRATQTLLAQGYTDIQTTGYAYFDCGSDDIIATAFQANGPSGQRVEGAVCSGFFKGNTVRLD</sequence>
<dbReference type="PATRIC" id="fig|874156.12.peg.507"/>
<feature type="signal peptide" evidence="1">
    <location>
        <begin position="1"/>
        <end position="25"/>
    </location>
</feature>
<dbReference type="EMBL" id="LBHU01000001">
    <property type="protein sequence ID" value="KLI64474.1"/>
    <property type="molecule type" value="Genomic_DNA"/>
</dbReference>
<dbReference type="Proteomes" id="UP000053455">
    <property type="component" value="Unassembled WGS sequence"/>
</dbReference>
<organism evidence="2 3">
    <name type="scientific">Aurantiacibacter marinus</name>
    <dbReference type="NCBI Taxonomy" id="874156"/>
    <lineage>
        <taxon>Bacteria</taxon>
        <taxon>Pseudomonadati</taxon>
        <taxon>Pseudomonadota</taxon>
        <taxon>Alphaproteobacteria</taxon>
        <taxon>Sphingomonadales</taxon>
        <taxon>Erythrobacteraceae</taxon>
        <taxon>Aurantiacibacter</taxon>
    </lineage>
</organism>
<protein>
    <submittedName>
        <fullName evidence="2">Uncharacterized protein</fullName>
    </submittedName>
</protein>
<evidence type="ECO:0000313" key="2">
    <source>
        <dbReference type="EMBL" id="KLI64474.1"/>
    </source>
</evidence>
<gene>
    <name evidence="2" type="ORF">AAV99_02435</name>
</gene>
<evidence type="ECO:0000256" key="1">
    <source>
        <dbReference type="SAM" id="SignalP"/>
    </source>
</evidence>